<accession>A0A9P1N345</accession>
<comment type="caution">
    <text evidence="1">The sequence shown here is derived from an EMBL/GenBank/DDBJ whole genome shotgun (WGS) entry which is preliminary data.</text>
</comment>
<dbReference type="Gene3D" id="6.20.360.10">
    <property type="match status" value="1"/>
</dbReference>
<evidence type="ECO:0000313" key="2">
    <source>
        <dbReference type="Proteomes" id="UP001152747"/>
    </source>
</evidence>
<organism evidence="1 2">
    <name type="scientific">Caenorhabditis angaria</name>
    <dbReference type="NCBI Taxonomy" id="860376"/>
    <lineage>
        <taxon>Eukaryota</taxon>
        <taxon>Metazoa</taxon>
        <taxon>Ecdysozoa</taxon>
        <taxon>Nematoda</taxon>
        <taxon>Chromadorea</taxon>
        <taxon>Rhabditida</taxon>
        <taxon>Rhabditina</taxon>
        <taxon>Rhabditomorpha</taxon>
        <taxon>Rhabditoidea</taxon>
        <taxon>Rhabditidae</taxon>
        <taxon>Peloderinae</taxon>
        <taxon>Caenorhabditis</taxon>
    </lineage>
</organism>
<name>A0A9P1N345_9PELO</name>
<dbReference type="EMBL" id="CANHGI010000004">
    <property type="protein sequence ID" value="CAI5449303.1"/>
    <property type="molecule type" value="Genomic_DNA"/>
</dbReference>
<dbReference type="Pfam" id="PF10480">
    <property type="entry name" value="ICAP-1_inte_bdg"/>
    <property type="match status" value="1"/>
</dbReference>
<dbReference type="OrthoDB" id="10060702at2759"/>
<dbReference type="Proteomes" id="UP001152747">
    <property type="component" value="Unassembled WGS sequence"/>
</dbReference>
<keyword evidence="2" id="KW-1185">Reference proteome</keyword>
<proteinExistence type="predicted"/>
<dbReference type="InterPro" id="IPR019517">
    <property type="entry name" value="Integrin-bd_ICAP-1"/>
</dbReference>
<reference evidence="1" key="1">
    <citation type="submission" date="2022-11" db="EMBL/GenBank/DDBJ databases">
        <authorList>
            <person name="Kikuchi T."/>
        </authorList>
    </citation>
    <scope>NUCLEOTIDE SEQUENCE</scope>
    <source>
        <strain evidence="1">PS1010</strain>
    </source>
</reference>
<dbReference type="AlphaFoldDB" id="A0A9P1N345"/>
<gene>
    <name evidence="1" type="ORF">CAMP_LOCUS11940</name>
</gene>
<protein>
    <submittedName>
        <fullName evidence="1">Uncharacterized protein</fullName>
    </submittedName>
</protein>
<sequence length="142" mass="15909">MINALYYGFCEALSINTTSRSLEEKVIETLENAQISGKIPRTLPKDSEISIEVSKYGLKILSKLRIPLLNLILVTIFDDGFGKVNGVIVENCDGTYKMHLIQFLTEISAHKLCKLVNETFQEAEEARHLLETTEPPSPSINI</sequence>
<evidence type="ECO:0000313" key="1">
    <source>
        <dbReference type="EMBL" id="CAI5449303.1"/>
    </source>
</evidence>